<dbReference type="Proteomes" id="UP000221709">
    <property type="component" value="Segment"/>
</dbReference>
<evidence type="ECO:0000313" key="4">
    <source>
        <dbReference type="EMBL" id="AOO12871.1"/>
    </source>
</evidence>
<evidence type="ECO:0000313" key="2">
    <source>
        <dbReference type="EMBL" id="AOO12171.1"/>
    </source>
</evidence>
<organism evidence="2 7">
    <name type="scientific">Cyanophage S-RIM44</name>
    <dbReference type="NCBI Taxonomy" id="1278485"/>
    <lineage>
        <taxon>Viruses</taxon>
        <taxon>Duplodnaviria</taxon>
        <taxon>Heunggongvirae</taxon>
        <taxon>Uroviricota</taxon>
        <taxon>Caudoviricetes</taxon>
        <taxon>Pantevenvirales</taxon>
        <taxon>Kyanoviridae</taxon>
        <taxon>Vellamovirus</taxon>
        <taxon>Vellamovirus rhodeisland44</taxon>
    </lineage>
</organism>
<dbReference type="Proteomes" id="UP000226130">
    <property type="component" value="Segment"/>
</dbReference>
<evidence type="ECO:0000313" key="3">
    <source>
        <dbReference type="EMBL" id="AOO12406.1"/>
    </source>
</evidence>
<gene>
    <name evidence="1" type="ORF">ES420910_228</name>
    <name evidence="2" type="ORF">Np200711_229</name>
    <name evidence="3" type="ORF">Np420711_228</name>
    <name evidence="4" type="ORF">Sn130910_228</name>
</gene>
<name>A0A1D7SEU7_9CAUD</name>
<dbReference type="EMBL" id="KX349294">
    <property type="protein sequence ID" value="AOO12406.1"/>
    <property type="molecule type" value="Genomic_DNA"/>
</dbReference>
<evidence type="ECO:0000313" key="7">
    <source>
        <dbReference type="Proteomes" id="UP000226130"/>
    </source>
</evidence>
<keyword evidence="5" id="KW-1185">Reference proteome</keyword>
<reference evidence="5 6" key="1">
    <citation type="journal article" date="2016" name="Environ. Microbiol.">
        <title>Genomic diversification of marine cyanophages into stable ecotypes.</title>
        <authorList>
            <person name="Marston M.F."/>
            <person name="Martiny J.B."/>
        </authorList>
    </citation>
    <scope>NUCLEOTIDE SEQUENCE [LARGE SCALE GENOMIC DNA]</scope>
    <source>
        <strain evidence="1">ES_42_0910</strain>
        <strain evidence="2">Np_20_0711</strain>
        <strain evidence="3">Np_42_0711</strain>
        <strain evidence="4">Sn_13_0910</strain>
    </source>
</reference>
<dbReference type="EMBL" id="KX349291">
    <property type="protein sequence ID" value="AOO11705.1"/>
    <property type="molecule type" value="Genomic_DNA"/>
</dbReference>
<accession>A0A1D7SEU7</accession>
<sequence>MSISGRPSSKMNTFCIQYWPFGSVEQPKVLRRINKNGIVISTKKYSEVFFYASLQDTWEDCRWLMDNGFDIKVRKCCFAKNDKYWLM</sequence>
<evidence type="ECO:0000313" key="6">
    <source>
        <dbReference type="Proteomes" id="UP000223571"/>
    </source>
</evidence>
<dbReference type="EMBL" id="KX349296">
    <property type="protein sequence ID" value="AOO12871.1"/>
    <property type="molecule type" value="Genomic_DNA"/>
</dbReference>
<evidence type="ECO:0000313" key="1">
    <source>
        <dbReference type="EMBL" id="AOO11705.1"/>
    </source>
</evidence>
<dbReference type="Proteomes" id="UP000225178">
    <property type="component" value="Segment"/>
</dbReference>
<dbReference type="Proteomes" id="UP000223571">
    <property type="component" value="Segment"/>
</dbReference>
<evidence type="ECO:0000313" key="5">
    <source>
        <dbReference type="Proteomes" id="UP000221709"/>
    </source>
</evidence>
<proteinExistence type="predicted"/>
<protein>
    <submittedName>
        <fullName evidence="2">Uncharacterized protein</fullName>
    </submittedName>
</protein>
<dbReference type="EMBL" id="KX349293">
    <property type="protein sequence ID" value="AOO12171.1"/>
    <property type="molecule type" value="Genomic_DNA"/>
</dbReference>